<dbReference type="Proteomes" id="UP000430670">
    <property type="component" value="Unassembled WGS sequence"/>
</dbReference>
<keyword evidence="1" id="KW-0547">Nucleotide-binding</keyword>
<keyword evidence="6" id="KW-1185">Reference proteome</keyword>
<dbReference type="PRINTS" id="PR00315">
    <property type="entry name" value="ELONGATNFCT"/>
</dbReference>
<evidence type="ECO:0000313" key="5">
    <source>
        <dbReference type="EMBL" id="MTV48226.1"/>
    </source>
</evidence>
<protein>
    <submittedName>
        <fullName evidence="5">GTP-binding protein</fullName>
    </submittedName>
</protein>
<reference evidence="5 6" key="1">
    <citation type="submission" date="2019-11" db="EMBL/GenBank/DDBJ databases">
        <title>Whole-genome sequence of a the green, strictly anaerobic photosynthetic bacterium Heliobacillus mobilis DSM 6151.</title>
        <authorList>
            <person name="Kyndt J.A."/>
            <person name="Meyer T.E."/>
        </authorList>
    </citation>
    <scope>NUCLEOTIDE SEQUENCE [LARGE SCALE GENOMIC DNA]</scope>
    <source>
        <strain evidence="5 6">DSM 6151</strain>
    </source>
</reference>
<dbReference type="SUPFAM" id="SSF52540">
    <property type="entry name" value="P-loop containing nucleoside triphosphate hydrolases"/>
    <property type="match status" value="1"/>
</dbReference>
<dbReference type="InterPro" id="IPR027417">
    <property type="entry name" value="P-loop_NTPase"/>
</dbReference>
<evidence type="ECO:0000256" key="1">
    <source>
        <dbReference type="ARBA" id="ARBA00022741"/>
    </source>
</evidence>
<dbReference type="InterPro" id="IPR005225">
    <property type="entry name" value="Small_GTP-bd"/>
</dbReference>
<dbReference type="SUPFAM" id="SSF50465">
    <property type="entry name" value="EF-Tu/eEF-1alpha/eIF2-gamma C-terminal domain"/>
    <property type="match status" value="1"/>
</dbReference>
<dbReference type="AlphaFoldDB" id="A0A6I3SHD2"/>
<dbReference type="Pfam" id="PF22594">
    <property type="entry name" value="GTP-eEF1A_C"/>
    <property type="match status" value="1"/>
</dbReference>
<dbReference type="PANTHER" id="PTHR23115">
    <property type="entry name" value="TRANSLATION FACTOR"/>
    <property type="match status" value="1"/>
</dbReference>
<dbReference type="NCBIfam" id="TIGR00231">
    <property type="entry name" value="small_GTP"/>
    <property type="match status" value="1"/>
</dbReference>
<evidence type="ECO:0000313" key="6">
    <source>
        <dbReference type="Proteomes" id="UP000430670"/>
    </source>
</evidence>
<feature type="domain" description="Tr-type G" evidence="4">
    <location>
        <begin position="26"/>
        <end position="243"/>
    </location>
</feature>
<feature type="compositionally biased region" description="Basic and acidic residues" evidence="3">
    <location>
        <begin position="440"/>
        <end position="449"/>
    </location>
</feature>
<dbReference type="InterPro" id="IPR000795">
    <property type="entry name" value="T_Tr_GTP-bd_dom"/>
</dbReference>
<accession>A0A6I3SHD2</accession>
<dbReference type="InterPro" id="IPR031157">
    <property type="entry name" value="G_TR_CS"/>
</dbReference>
<dbReference type="InterPro" id="IPR050100">
    <property type="entry name" value="TRAFAC_GTPase_members"/>
</dbReference>
<name>A0A6I3SHD2_HELMO</name>
<dbReference type="InterPro" id="IPR054696">
    <property type="entry name" value="GTP-eEF1A_C"/>
</dbReference>
<dbReference type="InterPro" id="IPR009000">
    <property type="entry name" value="Transl_B-barrel_sf"/>
</dbReference>
<evidence type="ECO:0000259" key="4">
    <source>
        <dbReference type="PROSITE" id="PS51722"/>
    </source>
</evidence>
<gene>
    <name evidence="5" type="ORF">GJ688_04405</name>
</gene>
<dbReference type="Gene3D" id="3.40.50.300">
    <property type="entry name" value="P-loop containing nucleotide triphosphate hydrolases"/>
    <property type="match status" value="1"/>
</dbReference>
<dbReference type="Pfam" id="PF00009">
    <property type="entry name" value="GTP_EFTU"/>
    <property type="match status" value="1"/>
</dbReference>
<sequence length="471" mass="51868">MPKTRLTPMQCKNCGSGGTCKMSRIQETLKIVIVGHVDHGKSTLIGRLLADTASVPQDRISAVQRRCTEQGKEMEYAFLLDALEEEQSQGITIDTTRIQFHSEKRDYVIIDAPGHKEFLKNMISGASDADAAFLLIDAQEGVREQTRRHASILKLLGVRQVHVVINKMDLLDYDQESFDQIVTDCQAALANAGLVARSYIPIAAKFGENIVHRSSNLTWYAGLTIIDTMDALTIEHSSHDAPVRLPVQDVYKFDHRRIIAGRLESGTLKAGDEIVCWPQGTRTRIKTLESWNLSEPPIELVQGLSVGVTLEDPVFLERGTLITNSDAPPLVGTHLTANVYWLGRNPLVMDRRYTIKITTQETSCEVKTIHRVYDSGDLSVISVEGGVPANFVGEVTLEAKQPLAFDPFAGVPETGRFVLMDGYEVCGGGIITGLAGEQSTDDHQEKEKSPAGAAKPLVLRKKLKRSIVVNQ</sequence>
<proteinExistence type="predicted"/>
<comment type="caution">
    <text evidence="5">The sequence shown here is derived from an EMBL/GenBank/DDBJ whole genome shotgun (WGS) entry which is preliminary data.</text>
</comment>
<dbReference type="PROSITE" id="PS00301">
    <property type="entry name" value="G_TR_1"/>
    <property type="match status" value="1"/>
</dbReference>
<evidence type="ECO:0000256" key="3">
    <source>
        <dbReference type="SAM" id="MobiDB-lite"/>
    </source>
</evidence>
<dbReference type="SUPFAM" id="SSF50447">
    <property type="entry name" value="Translation proteins"/>
    <property type="match status" value="1"/>
</dbReference>
<dbReference type="GO" id="GO:0003924">
    <property type="term" value="F:GTPase activity"/>
    <property type="evidence" value="ECO:0007669"/>
    <property type="project" value="InterPro"/>
</dbReference>
<dbReference type="PROSITE" id="PS51722">
    <property type="entry name" value="G_TR_2"/>
    <property type="match status" value="1"/>
</dbReference>
<organism evidence="5 6">
    <name type="scientific">Heliobacterium mobile</name>
    <name type="common">Heliobacillus mobilis</name>
    <dbReference type="NCBI Taxonomy" id="28064"/>
    <lineage>
        <taxon>Bacteria</taxon>
        <taxon>Bacillati</taxon>
        <taxon>Bacillota</taxon>
        <taxon>Clostridia</taxon>
        <taxon>Eubacteriales</taxon>
        <taxon>Heliobacteriaceae</taxon>
        <taxon>Heliobacterium</taxon>
    </lineage>
</organism>
<keyword evidence="2" id="KW-0342">GTP-binding</keyword>
<evidence type="ECO:0000256" key="2">
    <source>
        <dbReference type="ARBA" id="ARBA00023134"/>
    </source>
</evidence>
<feature type="region of interest" description="Disordered" evidence="3">
    <location>
        <begin position="436"/>
        <end position="456"/>
    </location>
</feature>
<dbReference type="EMBL" id="WNKU01000003">
    <property type="protein sequence ID" value="MTV48226.1"/>
    <property type="molecule type" value="Genomic_DNA"/>
</dbReference>
<dbReference type="Gene3D" id="2.40.30.10">
    <property type="entry name" value="Translation factors"/>
    <property type="match status" value="2"/>
</dbReference>
<dbReference type="GO" id="GO:0005525">
    <property type="term" value="F:GTP binding"/>
    <property type="evidence" value="ECO:0007669"/>
    <property type="project" value="UniProtKB-KW"/>
</dbReference>
<dbReference type="InterPro" id="IPR009001">
    <property type="entry name" value="Transl_elong_EF1A/Init_IF2_C"/>
</dbReference>